<gene>
    <name evidence="2" type="ORF">EVJ58_g10650</name>
</gene>
<feature type="compositionally biased region" description="Low complexity" evidence="1">
    <location>
        <begin position="221"/>
        <end position="234"/>
    </location>
</feature>
<proteinExistence type="predicted"/>
<feature type="compositionally biased region" description="Low complexity" evidence="1">
    <location>
        <begin position="255"/>
        <end position="270"/>
    </location>
</feature>
<feature type="region of interest" description="Disordered" evidence="1">
    <location>
        <begin position="339"/>
        <end position="363"/>
    </location>
</feature>
<comment type="caution">
    <text evidence="2">The sequence shown here is derived from an EMBL/GenBank/DDBJ whole genome shotgun (WGS) entry which is preliminary data.</text>
</comment>
<dbReference type="EMBL" id="SEKV01001230">
    <property type="protein sequence ID" value="TFY51283.1"/>
    <property type="molecule type" value="Genomic_DNA"/>
</dbReference>
<sequence>MSNFTTLDPSPHTLSVGPPEQDVKPQIDALASAEAQPENDSPSAGKDASPNAIHRCRRCGENVKSVQFHQRTVHQKRCVVVFPDGTKETLVRPADGERFTCTKCSYGHRDPQYLQIHARQKCSAQPPEGGLKPETPRRKRRKTLHVSGSTDTGDESRNTDELTSTKEEGESRAVSQAAVEGPSRPQLEMPSIETIDRPRSPSASPSLSELQLEWAEDFEPSTSAHSASAASTAAKPHRDADESMDLDWPSPPPQSHKAPSASASPAAQTQPPSPAPAGILKLARMPDGRNREPLLAPSGPAAHADVKHPPKPAPAPEHGGHHGALRPRARLPLALPVHRRRRLPSTLPPPSRALPKSHARSPPQARIRGLYLCLSARRPPSTPSSGVFPAPRSPPAHVAQAFLALGYDTDELLDMLARGRPGEGDWDLLEKEIVTEKQWHAWWMLVKDGLRARGARLSH</sequence>
<evidence type="ECO:0000313" key="3">
    <source>
        <dbReference type="Proteomes" id="UP000298390"/>
    </source>
</evidence>
<feature type="region of interest" description="Disordered" evidence="1">
    <location>
        <begin position="120"/>
        <end position="327"/>
    </location>
</feature>
<feature type="region of interest" description="Disordered" evidence="1">
    <location>
        <begin position="1"/>
        <end position="51"/>
    </location>
</feature>
<dbReference type="Proteomes" id="UP000298390">
    <property type="component" value="Unassembled WGS sequence"/>
</dbReference>
<accession>A0A4Y9XPH9</accession>
<evidence type="ECO:0000256" key="1">
    <source>
        <dbReference type="SAM" id="MobiDB-lite"/>
    </source>
</evidence>
<organism evidence="2 3">
    <name type="scientific">Rhodofomes roseus</name>
    <dbReference type="NCBI Taxonomy" id="34475"/>
    <lineage>
        <taxon>Eukaryota</taxon>
        <taxon>Fungi</taxon>
        <taxon>Dikarya</taxon>
        <taxon>Basidiomycota</taxon>
        <taxon>Agaricomycotina</taxon>
        <taxon>Agaricomycetes</taxon>
        <taxon>Polyporales</taxon>
        <taxon>Rhodofomes</taxon>
    </lineage>
</organism>
<dbReference type="AlphaFoldDB" id="A0A4Y9XPH9"/>
<evidence type="ECO:0000313" key="2">
    <source>
        <dbReference type="EMBL" id="TFY51283.1"/>
    </source>
</evidence>
<protein>
    <submittedName>
        <fullName evidence="2">Uncharacterized protein</fullName>
    </submittedName>
</protein>
<feature type="compositionally biased region" description="Basic and acidic residues" evidence="1">
    <location>
        <begin position="154"/>
        <end position="171"/>
    </location>
</feature>
<feature type="compositionally biased region" description="Low complexity" evidence="1">
    <location>
        <begin position="200"/>
        <end position="212"/>
    </location>
</feature>
<name>A0A4Y9XPH9_9APHY</name>
<reference evidence="2 3" key="1">
    <citation type="submission" date="2019-01" db="EMBL/GenBank/DDBJ databases">
        <title>Genome sequencing of the rare red list fungi Fomitopsis rosea.</title>
        <authorList>
            <person name="Buettner E."/>
            <person name="Kellner H."/>
        </authorList>
    </citation>
    <scope>NUCLEOTIDE SEQUENCE [LARGE SCALE GENOMIC DNA]</scope>
    <source>
        <strain evidence="2 3">DSM 105464</strain>
    </source>
</reference>
<dbReference type="STRING" id="34475.A0A4Y9XPH9"/>